<keyword evidence="6" id="KW-0325">Glycoprotein</keyword>
<dbReference type="GO" id="GO:0006508">
    <property type="term" value="P:proteolysis"/>
    <property type="evidence" value="ECO:0007669"/>
    <property type="project" value="UniProtKB-KW"/>
</dbReference>
<dbReference type="PANTHER" id="PTHR11802">
    <property type="entry name" value="SERINE PROTEASE FAMILY S10 SERINE CARBOXYPEPTIDASE"/>
    <property type="match status" value="1"/>
</dbReference>
<dbReference type="EC" id="3.4.16.-" evidence="7"/>
<dbReference type="InterPro" id="IPR018202">
    <property type="entry name" value="Ser_caboxypep_ser_AS"/>
</dbReference>
<keyword evidence="8" id="KW-1133">Transmembrane helix</keyword>
<evidence type="ECO:0000313" key="10">
    <source>
        <dbReference type="RefSeq" id="XP_026487655.2"/>
    </source>
</evidence>
<comment type="similarity">
    <text evidence="1 7">Belongs to the peptidase S10 family.</text>
</comment>
<keyword evidence="4 7" id="KW-0732">Signal</keyword>
<dbReference type="OMA" id="YEMVRSF"/>
<keyword evidence="5 7" id="KW-0378">Hydrolase</keyword>
<evidence type="ECO:0000256" key="6">
    <source>
        <dbReference type="ARBA" id="ARBA00023180"/>
    </source>
</evidence>
<feature type="chain" id="PRO_5044984273" description="Carboxypeptidase" evidence="7">
    <location>
        <begin position="22"/>
        <end position="521"/>
    </location>
</feature>
<dbReference type="Gene3D" id="3.40.50.1820">
    <property type="entry name" value="alpha/beta hydrolase"/>
    <property type="match status" value="1"/>
</dbReference>
<evidence type="ECO:0000256" key="1">
    <source>
        <dbReference type="ARBA" id="ARBA00009431"/>
    </source>
</evidence>
<keyword evidence="9" id="KW-1185">Reference proteome</keyword>
<dbReference type="InterPro" id="IPR001563">
    <property type="entry name" value="Peptidase_S10"/>
</dbReference>
<evidence type="ECO:0000313" key="9">
    <source>
        <dbReference type="Proteomes" id="UP001652626"/>
    </source>
</evidence>
<dbReference type="PANTHER" id="PTHR11802:SF472">
    <property type="entry name" value="SERINE CARBOXYPEPTIDASE CPVL-RELATED"/>
    <property type="match status" value="1"/>
</dbReference>
<keyword evidence="8" id="KW-0812">Transmembrane</keyword>
<dbReference type="AlphaFoldDB" id="A0A8B8HSP0"/>
<feature type="signal peptide" evidence="7">
    <location>
        <begin position="1"/>
        <end position="21"/>
    </location>
</feature>
<evidence type="ECO:0000256" key="4">
    <source>
        <dbReference type="ARBA" id="ARBA00022729"/>
    </source>
</evidence>
<keyword evidence="3 7" id="KW-0645">Protease</keyword>
<dbReference type="Pfam" id="PF00450">
    <property type="entry name" value="Peptidase_S10"/>
    <property type="match status" value="1"/>
</dbReference>
<accession>A0A8B8HSP0</accession>
<dbReference type="OrthoDB" id="443318at2759"/>
<dbReference type="GO" id="GO:0004185">
    <property type="term" value="F:serine-type carboxypeptidase activity"/>
    <property type="evidence" value="ECO:0007669"/>
    <property type="project" value="UniProtKB-UniRule"/>
</dbReference>
<evidence type="ECO:0000256" key="2">
    <source>
        <dbReference type="ARBA" id="ARBA00022645"/>
    </source>
</evidence>
<evidence type="ECO:0000256" key="7">
    <source>
        <dbReference type="RuleBase" id="RU361156"/>
    </source>
</evidence>
<evidence type="ECO:0000256" key="8">
    <source>
        <dbReference type="SAM" id="Phobius"/>
    </source>
</evidence>
<proteinExistence type="inferred from homology"/>
<reference evidence="10" key="1">
    <citation type="submission" date="2025-08" db="UniProtKB">
        <authorList>
            <consortium name="RefSeq"/>
        </authorList>
    </citation>
    <scope>IDENTIFICATION</scope>
    <source>
        <tissue evidence="10">Whole body</tissue>
    </source>
</reference>
<dbReference type="GeneID" id="113394524"/>
<dbReference type="PROSITE" id="PS00131">
    <property type="entry name" value="CARBOXYPEPT_SER_SER"/>
    <property type="match status" value="1"/>
</dbReference>
<dbReference type="PROSITE" id="PS00560">
    <property type="entry name" value="CARBOXYPEPT_SER_HIS"/>
    <property type="match status" value="1"/>
</dbReference>
<keyword evidence="8" id="KW-0472">Membrane</keyword>
<feature type="transmembrane region" description="Helical" evidence="8">
    <location>
        <begin position="476"/>
        <end position="500"/>
    </location>
</feature>
<dbReference type="RefSeq" id="XP_026487655.2">
    <property type="nucleotide sequence ID" value="XM_026631870.2"/>
</dbReference>
<protein>
    <recommendedName>
        <fullName evidence="7">Carboxypeptidase</fullName>
        <ecNumber evidence="7">3.4.16.-</ecNumber>
    </recommendedName>
</protein>
<dbReference type="PRINTS" id="PR00724">
    <property type="entry name" value="CRBOXYPTASEC"/>
</dbReference>
<organism evidence="9 10">
    <name type="scientific">Vanessa tameamea</name>
    <name type="common">Kamehameha butterfly</name>
    <dbReference type="NCBI Taxonomy" id="334116"/>
    <lineage>
        <taxon>Eukaryota</taxon>
        <taxon>Metazoa</taxon>
        <taxon>Ecdysozoa</taxon>
        <taxon>Arthropoda</taxon>
        <taxon>Hexapoda</taxon>
        <taxon>Insecta</taxon>
        <taxon>Pterygota</taxon>
        <taxon>Neoptera</taxon>
        <taxon>Endopterygota</taxon>
        <taxon>Lepidoptera</taxon>
        <taxon>Glossata</taxon>
        <taxon>Ditrysia</taxon>
        <taxon>Papilionoidea</taxon>
        <taxon>Nymphalidae</taxon>
        <taxon>Nymphalinae</taxon>
        <taxon>Vanessa</taxon>
    </lineage>
</organism>
<evidence type="ECO:0000256" key="5">
    <source>
        <dbReference type="ARBA" id="ARBA00022801"/>
    </source>
</evidence>
<sequence length="521" mass="59030">MFLNGLWIAFTITAFAVTTHALKPALFLTPFIKQNKTEEARLSSRVDPENFLNVTSYSGFLTVDETHNSNLFFWYFPASNKKGSNTEWIIWLQGGPGATSLVGLFSEMGPFEYIDDQLKLRETSWCKDFSMVFIDNPVGTGFSFTDTPDGYSTNMDMYSENLYRAVKQLVVVYPELGPSPLFVAGESYAGRYVPGLADKILEGTKTSDNSINLKGIIMGNPVIDRQSVVDFTRVFYNWGLVDSQGALAAKSLQEQFNKAVQNEDSVAAFELRDRVLDKLQEIAFKGETYNLLKEHAIAHVKDFIPYITQESIRDKIHAGDKKFNFHNYDVQKYLKTDFLASVSPKIEKLLEHCRVLIYCGQLDLTTPCVLSAEARRGRWRWSRRGDFLAAPRTPWWLNETVAGYVKSGGGFTEVQVNGAGHLVPMDKPVQAKSLVTDFIHNRNLTMPPTYKINYEDIPNYEEYTDLSHYENSEFKYGLIASVIVNVLLVIGAAAGLVMFIRWKRQNEFFYSPLNEGILTMT</sequence>
<dbReference type="InterPro" id="IPR029058">
    <property type="entry name" value="AB_hydrolase_fold"/>
</dbReference>
<dbReference type="Proteomes" id="UP001652626">
    <property type="component" value="Chromosome 4"/>
</dbReference>
<keyword evidence="2 7" id="KW-0121">Carboxypeptidase</keyword>
<dbReference type="InterPro" id="IPR033124">
    <property type="entry name" value="Ser_caboxypep_his_AS"/>
</dbReference>
<dbReference type="SUPFAM" id="SSF53474">
    <property type="entry name" value="alpha/beta-Hydrolases"/>
    <property type="match status" value="1"/>
</dbReference>
<evidence type="ECO:0000256" key="3">
    <source>
        <dbReference type="ARBA" id="ARBA00022670"/>
    </source>
</evidence>
<name>A0A8B8HSP0_VANTA</name>
<gene>
    <name evidence="10" type="primary">LOC113394524</name>
</gene>